<name>A0ABS2GUP6_9LACO</name>
<keyword evidence="6" id="KW-1185">Reference proteome</keyword>
<dbReference type="EMBL" id="JACJKU010000003">
    <property type="protein sequence ID" value="MBM6940002.1"/>
    <property type="molecule type" value="Genomic_DNA"/>
</dbReference>
<keyword evidence="1" id="KW-0805">Transcription regulation</keyword>
<keyword evidence="3" id="KW-0804">Transcription</keyword>
<dbReference type="PANTHER" id="PTHR30146">
    <property type="entry name" value="LACI-RELATED TRANSCRIPTIONAL REPRESSOR"/>
    <property type="match status" value="1"/>
</dbReference>
<dbReference type="InterPro" id="IPR010982">
    <property type="entry name" value="Lambda_DNA-bd_dom_sf"/>
</dbReference>
<proteinExistence type="predicted"/>
<dbReference type="InterPro" id="IPR046335">
    <property type="entry name" value="LacI/GalR-like_sensor"/>
</dbReference>
<dbReference type="Proteomes" id="UP000785625">
    <property type="component" value="Unassembled WGS sequence"/>
</dbReference>
<protein>
    <submittedName>
        <fullName evidence="5">LacI family DNA-binding transcriptional regulator</fullName>
    </submittedName>
</protein>
<dbReference type="Pfam" id="PF13377">
    <property type="entry name" value="Peripla_BP_3"/>
    <property type="match status" value="1"/>
</dbReference>
<dbReference type="SMART" id="SM00354">
    <property type="entry name" value="HTH_LACI"/>
    <property type="match status" value="1"/>
</dbReference>
<dbReference type="Gene3D" id="1.10.260.40">
    <property type="entry name" value="lambda repressor-like DNA-binding domains"/>
    <property type="match status" value="1"/>
</dbReference>
<evidence type="ECO:0000256" key="2">
    <source>
        <dbReference type="ARBA" id="ARBA00023125"/>
    </source>
</evidence>
<dbReference type="Gene3D" id="3.40.50.2300">
    <property type="match status" value="2"/>
</dbReference>
<evidence type="ECO:0000313" key="6">
    <source>
        <dbReference type="Proteomes" id="UP000785625"/>
    </source>
</evidence>
<dbReference type="CDD" id="cd01392">
    <property type="entry name" value="HTH_LacI"/>
    <property type="match status" value="1"/>
</dbReference>
<dbReference type="InterPro" id="IPR000843">
    <property type="entry name" value="HTH_LacI"/>
</dbReference>
<dbReference type="SUPFAM" id="SSF53822">
    <property type="entry name" value="Periplasmic binding protein-like I"/>
    <property type="match status" value="1"/>
</dbReference>
<sequence>MKATIKDVAKAAHVSTATVSRVLSNKKGTYREDTAKVVRKVSDELGYHRNISAAELASNEVKTIAIIINNTKTNFWQKVLDGIQAAIKENHRNSIIFYAGNNDEAMLTEAINSALARSVSGILLIAAKANHQQLQLLNRSGLPYRFVSIYGSDDHETKFISSNNIKIGELATQYLINHGHTRIGLIGIDKSNTGKQRLLGYEKVMTKANQVVEPGWIQYGNYSFECGEKLFKRVRNLGLTAVIAASDMTAAGILKAAHQYGYQIPQDLSIISIDGTFICNITAPQLTSISQEFEKMGRISVENLIQGAKSQFIPVNVRERESVQNID</sequence>
<dbReference type="PANTHER" id="PTHR30146:SF109">
    <property type="entry name" value="HTH-TYPE TRANSCRIPTIONAL REGULATOR GALS"/>
    <property type="match status" value="1"/>
</dbReference>
<dbReference type="SUPFAM" id="SSF47413">
    <property type="entry name" value="lambda repressor-like DNA-binding domains"/>
    <property type="match status" value="1"/>
</dbReference>
<gene>
    <name evidence="5" type="ORF">H5975_00610</name>
</gene>
<dbReference type="PROSITE" id="PS00356">
    <property type="entry name" value="HTH_LACI_1"/>
    <property type="match status" value="1"/>
</dbReference>
<dbReference type="RefSeq" id="WP_204784454.1">
    <property type="nucleotide sequence ID" value="NZ_CALVGD010000052.1"/>
</dbReference>
<comment type="caution">
    <text evidence="5">The sequence shown here is derived from an EMBL/GenBank/DDBJ whole genome shotgun (WGS) entry which is preliminary data.</text>
</comment>
<organism evidence="5 6">
    <name type="scientific">Limosilactobacillus coleohominis</name>
    <dbReference type="NCBI Taxonomy" id="181675"/>
    <lineage>
        <taxon>Bacteria</taxon>
        <taxon>Bacillati</taxon>
        <taxon>Bacillota</taxon>
        <taxon>Bacilli</taxon>
        <taxon>Lactobacillales</taxon>
        <taxon>Lactobacillaceae</taxon>
        <taxon>Limosilactobacillus</taxon>
    </lineage>
</organism>
<dbReference type="PROSITE" id="PS50932">
    <property type="entry name" value="HTH_LACI_2"/>
    <property type="match status" value="1"/>
</dbReference>
<keyword evidence="2 5" id="KW-0238">DNA-binding</keyword>
<evidence type="ECO:0000313" key="5">
    <source>
        <dbReference type="EMBL" id="MBM6940002.1"/>
    </source>
</evidence>
<evidence type="ECO:0000256" key="3">
    <source>
        <dbReference type="ARBA" id="ARBA00023163"/>
    </source>
</evidence>
<evidence type="ECO:0000259" key="4">
    <source>
        <dbReference type="PROSITE" id="PS50932"/>
    </source>
</evidence>
<accession>A0ABS2GUP6</accession>
<dbReference type="Pfam" id="PF00356">
    <property type="entry name" value="LacI"/>
    <property type="match status" value="1"/>
</dbReference>
<dbReference type="GO" id="GO:0003677">
    <property type="term" value="F:DNA binding"/>
    <property type="evidence" value="ECO:0007669"/>
    <property type="project" value="UniProtKB-KW"/>
</dbReference>
<feature type="domain" description="HTH lacI-type" evidence="4">
    <location>
        <begin position="3"/>
        <end position="58"/>
    </location>
</feature>
<dbReference type="InterPro" id="IPR028082">
    <property type="entry name" value="Peripla_BP_I"/>
</dbReference>
<reference evidence="5 6" key="1">
    <citation type="journal article" date="2021" name="Sci. Rep.">
        <title>The distribution of antibiotic resistance genes in chicken gut microbiota commensals.</title>
        <authorList>
            <person name="Juricova H."/>
            <person name="Matiasovicova J."/>
            <person name="Kubasova T."/>
            <person name="Cejkova D."/>
            <person name="Rychlik I."/>
        </authorList>
    </citation>
    <scope>NUCLEOTIDE SEQUENCE [LARGE SCALE GENOMIC DNA]</scope>
    <source>
        <strain evidence="5 6">An574</strain>
    </source>
</reference>
<dbReference type="PRINTS" id="PR00036">
    <property type="entry name" value="HTHLACI"/>
</dbReference>
<evidence type="ECO:0000256" key="1">
    <source>
        <dbReference type="ARBA" id="ARBA00023015"/>
    </source>
</evidence>